<dbReference type="Proteomes" id="UP000006062">
    <property type="component" value="Chromosome"/>
</dbReference>
<dbReference type="PANTHER" id="PTHR37951">
    <property type="entry name" value="CYTOPLASMIC PROTEIN-RELATED"/>
    <property type="match status" value="1"/>
</dbReference>
<dbReference type="AlphaFoldDB" id="I3YB70"/>
<feature type="domain" description="ImpA N-terminal" evidence="2">
    <location>
        <begin position="8"/>
        <end position="131"/>
    </location>
</feature>
<dbReference type="Pfam" id="PF06812">
    <property type="entry name" value="ImpA_N"/>
    <property type="match status" value="1"/>
</dbReference>
<dbReference type="KEGG" id="tvi:Thivi_2291"/>
<evidence type="ECO:0000313" key="4">
    <source>
        <dbReference type="Proteomes" id="UP000006062"/>
    </source>
</evidence>
<dbReference type="PANTHER" id="PTHR37951:SF1">
    <property type="entry name" value="TYPE VI SECRETION SYSTEM COMPONENT TSSA1"/>
    <property type="match status" value="1"/>
</dbReference>
<dbReference type="InterPro" id="IPR017740">
    <property type="entry name" value="TssA-like"/>
</dbReference>
<dbReference type="RefSeq" id="WP_014778684.1">
    <property type="nucleotide sequence ID" value="NC_018012.1"/>
</dbReference>
<dbReference type="EMBL" id="CP003154">
    <property type="protein sequence ID" value="AFL74238.1"/>
    <property type="molecule type" value="Genomic_DNA"/>
</dbReference>
<sequence length="353" mass="37599">MIDIDSLLKEISPETPCGDDLEYDAAYGALERATQGKPEQQFGNTVVPAEGPDWAQVQREASDLLGRTKDLRVAAYLTQALIRLQGWEGFRDGLILIKGLLERYWEGVHPQLDPDDDLDPTLRVNTIATLADPNTSLEGLRAAPLVSARGIGAFGLRDLQLATKTVAAPAGNETPAPELQVIEAAFQGVELDALRATADAIGQSRNLVAGIETLLLEQVGVGAAPDLAALNAVIAEAQKAVAAPLAQRTGQPVASEDLPTEPSSAETPGLTPGERSVVSTTPGAIKTRGDVVRTLELLCEYYRRQEPSSPIPLLLNRAKRLVSKDFLEILRDLAPDGLAQAEVIRGPDADESA</sequence>
<name>I3YB70_THIV6</name>
<gene>
    <name evidence="3" type="ordered locus">Thivi_2291</name>
</gene>
<evidence type="ECO:0000256" key="1">
    <source>
        <dbReference type="SAM" id="MobiDB-lite"/>
    </source>
</evidence>
<dbReference type="OrthoDB" id="9771118at2"/>
<evidence type="ECO:0000259" key="2">
    <source>
        <dbReference type="Pfam" id="PF06812"/>
    </source>
</evidence>
<proteinExistence type="predicted"/>
<dbReference type="InterPro" id="IPR010657">
    <property type="entry name" value="ImpA_N"/>
</dbReference>
<dbReference type="NCBIfam" id="TIGR03363">
    <property type="entry name" value="VI_chp_8"/>
    <property type="match status" value="1"/>
</dbReference>
<keyword evidence="4" id="KW-1185">Reference proteome</keyword>
<protein>
    <submittedName>
        <fullName evidence="3">Type VI secretion-associated protein, ImpA family</fullName>
    </submittedName>
</protein>
<evidence type="ECO:0000313" key="3">
    <source>
        <dbReference type="EMBL" id="AFL74238.1"/>
    </source>
</evidence>
<organism evidence="3 4">
    <name type="scientific">Thiocystis violascens (strain ATCC 17096 / DSM 198 / 6111)</name>
    <name type="common">Chromatium violascens</name>
    <dbReference type="NCBI Taxonomy" id="765911"/>
    <lineage>
        <taxon>Bacteria</taxon>
        <taxon>Pseudomonadati</taxon>
        <taxon>Pseudomonadota</taxon>
        <taxon>Gammaproteobacteria</taxon>
        <taxon>Chromatiales</taxon>
        <taxon>Chromatiaceae</taxon>
        <taxon>Thiocystis</taxon>
    </lineage>
</organism>
<dbReference type="eggNOG" id="COG3515">
    <property type="taxonomic scope" value="Bacteria"/>
</dbReference>
<dbReference type="HOGENOM" id="CLU_060104_0_0_6"/>
<feature type="region of interest" description="Disordered" evidence="1">
    <location>
        <begin position="248"/>
        <end position="281"/>
    </location>
</feature>
<dbReference type="STRING" id="765911.Thivi_2291"/>
<reference evidence="3 4" key="1">
    <citation type="submission" date="2012-06" db="EMBL/GenBank/DDBJ databases">
        <title>Complete sequence of Thiocystis violascens DSM 198.</title>
        <authorList>
            <consortium name="US DOE Joint Genome Institute"/>
            <person name="Lucas S."/>
            <person name="Han J."/>
            <person name="Lapidus A."/>
            <person name="Cheng J.-F."/>
            <person name="Goodwin L."/>
            <person name="Pitluck S."/>
            <person name="Peters L."/>
            <person name="Ovchinnikova G."/>
            <person name="Teshima H."/>
            <person name="Detter J.C."/>
            <person name="Han C."/>
            <person name="Tapia R."/>
            <person name="Land M."/>
            <person name="Hauser L."/>
            <person name="Kyrpides N."/>
            <person name="Ivanova N."/>
            <person name="Pagani I."/>
            <person name="Vogl K."/>
            <person name="Liu Z."/>
            <person name="Frigaard N.-U."/>
            <person name="Bryant D."/>
            <person name="Woyke T."/>
        </authorList>
    </citation>
    <scope>NUCLEOTIDE SEQUENCE [LARGE SCALE GENOMIC DNA]</scope>
    <source>
        <strain evidence="4">ATCC 17096 / DSM 198 / 6111</strain>
    </source>
</reference>
<accession>I3YB70</accession>